<feature type="compositionally biased region" description="Basic and acidic residues" evidence="5">
    <location>
        <begin position="344"/>
        <end position="380"/>
    </location>
</feature>
<dbReference type="EMBL" id="BNJQ01000001">
    <property type="protein sequence ID" value="GHP01338.1"/>
    <property type="molecule type" value="Genomic_DNA"/>
</dbReference>
<evidence type="ECO:0000256" key="3">
    <source>
        <dbReference type="ARBA" id="ARBA00022842"/>
    </source>
</evidence>
<feature type="region of interest" description="Disordered" evidence="5">
    <location>
        <begin position="1"/>
        <end position="27"/>
    </location>
</feature>
<evidence type="ECO:0000259" key="6">
    <source>
        <dbReference type="PROSITE" id="PS51706"/>
    </source>
</evidence>
<dbReference type="PANTHER" id="PTHR11649:SF13">
    <property type="entry name" value="ENGB-TYPE G DOMAIN-CONTAINING PROTEIN"/>
    <property type="match status" value="1"/>
</dbReference>
<feature type="compositionally biased region" description="Low complexity" evidence="5">
    <location>
        <begin position="51"/>
        <end position="66"/>
    </location>
</feature>
<evidence type="ECO:0000313" key="8">
    <source>
        <dbReference type="Proteomes" id="UP000660262"/>
    </source>
</evidence>
<sequence>MAVEVSSEADVCDKEPATIALGDRRDHHAERHCAYRARHVHVPPCPPQALSTSATTPARSTATAAPQPHPPPPALERSSSSTSSSTSGNTNTSSQHGQAHGAKRPELFPKGIKVQKYRCETPEELLEVPPRVLALPHVAVAGRTNVGKSSLLNMLLRKDNLARASSVQNKTRSVDFLCVNNQLVLTDLPGYPDRTHNKVWDEQLAELVDAYLSMSQGDDARFDLRAALFLFDIRWDVLLQDDAFAAFFRDRKIPMLLCLTKDDKVANHEYRSRRVDRIRSDLAWSGPHVHCSSDLSLANSRKGRKILQRYIGSFCLEADDQDEVRDILANAWGGGAKASADGEEGTRKARVEENERRRREAGDDVGGDDDKVKDDAFGIL</sequence>
<dbReference type="PANTHER" id="PTHR11649">
    <property type="entry name" value="MSS1/TRME-RELATED GTP-BINDING PROTEIN"/>
    <property type="match status" value="1"/>
</dbReference>
<dbReference type="Gene3D" id="3.40.50.300">
    <property type="entry name" value="P-loop containing nucleotide triphosphate hydrolases"/>
    <property type="match status" value="1"/>
</dbReference>
<dbReference type="Pfam" id="PF01926">
    <property type="entry name" value="MMR_HSR1"/>
    <property type="match status" value="1"/>
</dbReference>
<organism evidence="7 8">
    <name type="scientific">Pycnococcus provasolii</name>
    <dbReference type="NCBI Taxonomy" id="41880"/>
    <lineage>
        <taxon>Eukaryota</taxon>
        <taxon>Viridiplantae</taxon>
        <taxon>Chlorophyta</taxon>
        <taxon>Pseudoscourfieldiophyceae</taxon>
        <taxon>Pseudoscourfieldiales</taxon>
        <taxon>Pycnococcaceae</taxon>
        <taxon>Pycnococcus</taxon>
    </lineage>
</organism>
<dbReference type="GO" id="GO:0046872">
    <property type="term" value="F:metal ion binding"/>
    <property type="evidence" value="ECO:0007669"/>
    <property type="project" value="UniProtKB-KW"/>
</dbReference>
<feature type="region of interest" description="Disordered" evidence="5">
    <location>
        <begin position="334"/>
        <end position="380"/>
    </location>
</feature>
<evidence type="ECO:0000256" key="1">
    <source>
        <dbReference type="ARBA" id="ARBA00022723"/>
    </source>
</evidence>
<name>A0A830H407_9CHLO</name>
<dbReference type="InterPro" id="IPR027417">
    <property type="entry name" value="P-loop_NTPase"/>
</dbReference>
<dbReference type="InterPro" id="IPR006073">
    <property type="entry name" value="GTP-bd"/>
</dbReference>
<keyword evidence="4" id="KW-0342">GTP-binding</keyword>
<dbReference type="OrthoDB" id="391988at2759"/>
<keyword evidence="1" id="KW-0479">Metal-binding</keyword>
<evidence type="ECO:0000313" key="7">
    <source>
        <dbReference type="EMBL" id="GHP01338.1"/>
    </source>
</evidence>
<dbReference type="Proteomes" id="UP000660262">
    <property type="component" value="Unassembled WGS sequence"/>
</dbReference>
<feature type="region of interest" description="Disordered" evidence="5">
    <location>
        <begin position="41"/>
        <end position="107"/>
    </location>
</feature>
<dbReference type="GO" id="GO:0005525">
    <property type="term" value="F:GTP binding"/>
    <property type="evidence" value="ECO:0007669"/>
    <property type="project" value="UniProtKB-KW"/>
</dbReference>
<feature type="domain" description="EngB-type G" evidence="6">
    <location>
        <begin position="134"/>
        <end position="317"/>
    </location>
</feature>
<keyword evidence="2" id="KW-0547">Nucleotide-binding</keyword>
<dbReference type="InterPro" id="IPR030393">
    <property type="entry name" value="G_ENGB_dom"/>
</dbReference>
<evidence type="ECO:0000256" key="2">
    <source>
        <dbReference type="ARBA" id="ARBA00022741"/>
    </source>
</evidence>
<protein>
    <recommendedName>
        <fullName evidence="6">EngB-type G domain-containing protein</fullName>
    </recommendedName>
</protein>
<comment type="caution">
    <text evidence="7">The sequence shown here is derived from an EMBL/GenBank/DDBJ whole genome shotgun (WGS) entry which is preliminary data.</text>
</comment>
<gene>
    <name evidence="7" type="ORF">PPROV_000009400</name>
</gene>
<proteinExistence type="predicted"/>
<dbReference type="SUPFAM" id="SSF52540">
    <property type="entry name" value="P-loop containing nucleoside triphosphate hydrolases"/>
    <property type="match status" value="1"/>
</dbReference>
<dbReference type="AlphaFoldDB" id="A0A830H407"/>
<feature type="compositionally biased region" description="Basic and acidic residues" evidence="5">
    <location>
        <begin position="11"/>
        <end position="27"/>
    </location>
</feature>
<keyword evidence="8" id="KW-1185">Reference proteome</keyword>
<evidence type="ECO:0000256" key="4">
    <source>
        <dbReference type="ARBA" id="ARBA00023134"/>
    </source>
</evidence>
<feature type="compositionally biased region" description="Low complexity" evidence="5">
    <location>
        <begin position="78"/>
        <end position="94"/>
    </location>
</feature>
<accession>A0A830H407</accession>
<reference evidence="7" key="1">
    <citation type="submission" date="2020-10" db="EMBL/GenBank/DDBJ databases">
        <title>Unveiling of a novel bifunctional photoreceptor, Dualchrome1, isolated from a cosmopolitan green alga.</title>
        <authorList>
            <person name="Suzuki S."/>
            <person name="Kawachi M."/>
        </authorList>
    </citation>
    <scope>NUCLEOTIDE SEQUENCE</scope>
    <source>
        <strain evidence="7">NIES 2893</strain>
    </source>
</reference>
<dbReference type="PROSITE" id="PS51706">
    <property type="entry name" value="G_ENGB"/>
    <property type="match status" value="1"/>
</dbReference>
<evidence type="ECO:0000256" key="5">
    <source>
        <dbReference type="SAM" id="MobiDB-lite"/>
    </source>
</evidence>
<keyword evidence="3" id="KW-0460">Magnesium</keyword>